<evidence type="ECO:0000256" key="5">
    <source>
        <dbReference type="ARBA" id="ARBA00022692"/>
    </source>
</evidence>
<evidence type="ECO:0000256" key="3">
    <source>
        <dbReference type="ARBA" id="ARBA00022428"/>
    </source>
</evidence>
<dbReference type="Pfam" id="PF01040">
    <property type="entry name" value="UbiA"/>
    <property type="match status" value="1"/>
</dbReference>
<evidence type="ECO:0000256" key="2">
    <source>
        <dbReference type="ARBA" id="ARBA00004863"/>
    </source>
</evidence>
<evidence type="ECO:0000313" key="10">
    <source>
        <dbReference type="Proteomes" id="UP000000346"/>
    </source>
</evidence>
<dbReference type="InterPro" id="IPR026046">
    <property type="entry name" value="UBIAD1"/>
</dbReference>
<dbReference type="GO" id="GO:0009234">
    <property type="term" value="P:menaquinone biosynthetic process"/>
    <property type="evidence" value="ECO:0007669"/>
    <property type="project" value="UniProtKB-UniPathway"/>
</dbReference>
<evidence type="ECO:0000256" key="6">
    <source>
        <dbReference type="ARBA" id="ARBA00022989"/>
    </source>
</evidence>
<dbReference type="PIRSF" id="PIRSF005355">
    <property type="entry name" value="UBIAD1"/>
    <property type="match status" value="1"/>
</dbReference>
<sequence length="277" mass="30242">MFIVVLMIGFLSFNKAEFSLPVMLILMLAIVGELLMHSATNILNDVYDFYKGIDSPDLATLRYNFVFDKEVGPRRAQSISLVFFLSSAALGVAVAVLGRPLAILLGLLGIFFGYFYSAPPLELKYRALGDLAVIVSMLLLTLTGYYLASGSLSLKGLAVGIPMAFIIDDVLMANNIRDLGRDSKRAKTLATVLGPELSKAIYYVFMSVAYVVQAALVVLGILPPETLLSLLSLPLLFSIARKVKSTKSWLQIDMMTANLAIVFGLFEIMGLILHMTL</sequence>
<name>D9Q011_ACIS3</name>
<accession>D9Q011</accession>
<feature type="transmembrane region" description="Helical" evidence="8">
    <location>
        <begin position="103"/>
        <end position="121"/>
    </location>
</feature>
<dbReference type="EMBL" id="CP001742">
    <property type="protein sequence ID" value="ADL18649.1"/>
    <property type="molecule type" value="Genomic_DNA"/>
</dbReference>
<dbReference type="Proteomes" id="UP000000346">
    <property type="component" value="Chromosome"/>
</dbReference>
<feature type="transmembrane region" description="Helical" evidence="8">
    <location>
        <begin position="200"/>
        <end position="221"/>
    </location>
</feature>
<evidence type="ECO:0000256" key="8">
    <source>
        <dbReference type="SAM" id="Phobius"/>
    </source>
</evidence>
<comment type="subcellular location">
    <subcellularLocation>
        <location evidence="1">Cell membrane</location>
        <topology evidence="1">Multi-pass membrane protein</topology>
    </subcellularLocation>
</comment>
<dbReference type="KEGG" id="asc:ASAC_0242"/>
<dbReference type="Gene3D" id="1.10.357.140">
    <property type="entry name" value="UbiA prenyltransferase"/>
    <property type="match status" value="1"/>
</dbReference>
<dbReference type="GO" id="GO:0005886">
    <property type="term" value="C:plasma membrane"/>
    <property type="evidence" value="ECO:0007669"/>
    <property type="project" value="UniProtKB-SubCell"/>
</dbReference>
<evidence type="ECO:0000256" key="7">
    <source>
        <dbReference type="ARBA" id="ARBA00023136"/>
    </source>
</evidence>
<proteinExistence type="predicted"/>
<protein>
    <submittedName>
        <fullName evidence="9">Predicted 1,4-dihydroxy-2-naphthoate octaprenyltransferase</fullName>
    </submittedName>
</protein>
<keyword evidence="4 9" id="KW-0808">Transferase</keyword>
<feature type="transmembrane region" description="Helical" evidence="8">
    <location>
        <begin position="79"/>
        <end position="97"/>
    </location>
</feature>
<dbReference type="STRING" id="666510.ASAC_0242"/>
<keyword evidence="7 8" id="KW-0472">Membrane</keyword>
<dbReference type="CDD" id="cd13962">
    <property type="entry name" value="PT_UbiA_UBIAD1"/>
    <property type="match status" value="1"/>
</dbReference>
<feature type="transmembrane region" description="Helical" evidence="8">
    <location>
        <begin position="154"/>
        <end position="176"/>
    </location>
</feature>
<dbReference type="InterPro" id="IPR000537">
    <property type="entry name" value="UbiA_prenyltransferase"/>
</dbReference>
<evidence type="ECO:0000256" key="4">
    <source>
        <dbReference type="ARBA" id="ARBA00022679"/>
    </source>
</evidence>
<reference evidence="9 10" key="1">
    <citation type="journal article" date="2010" name="Appl. Environ. Microbiol.">
        <title>The genome sequence of the crenarchaeon Acidilobus saccharovorans supports a new order, Acidilobales, and suggests an important ecological role in terrestrial acidic hot springs.</title>
        <authorList>
            <person name="Mardanov A.V."/>
            <person name="Svetlitchnyi V.A."/>
            <person name="Beletsky A.V."/>
            <person name="Prokofeva M.I."/>
            <person name="Bonch-Osmolovskaya E.A."/>
            <person name="Ravin N.V."/>
            <person name="Skryabin K.G."/>
        </authorList>
    </citation>
    <scope>NUCLEOTIDE SEQUENCE [LARGE SCALE GENOMIC DNA]</scope>
    <source>
        <strain evidence="10">DSM 16705 / JCM 18335 / VKM B-2471 / 345-15</strain>
    </source>
</reference>
<dbReference type="PANTHER" id="PTHR13929">
    <property type="entry name" value="1,4-DIHYDROXY-2-NAPHTHOATE OCTAPRENYLTRANSFERASE"/>
    <property type="match status" value="1"/>
</dbReference>
<dbReference type="InParanoid" id="D9Q011"/>
<dbReference type="UniPathway" id="UPA00079"/>
<evidence type="ECO:0000256" key="1">
    <source>
        <dbReference type="ARBA" id="ARBA00004651"/>
    </source>
</evidence>
<feature type="transmembrane region" description="Helical" evidence="8">
    <location>
        <begin position="128"/>
        <end position="148"/>
    </location>
</feature>
<keyword evidence="10" id="KW-1185">Reference proteome</keyword>
<dbReference type="GO" id="GO:0042371">
    <property type="term" value="P:vitamin K biosynthetic process"/>
    <property type="evidence" value="ECO:0007669"/>
    <property type="project" value="TreeGrafter"/>
</dbReference>
<comment type="pathway">
    <text evidence="2">Quinol/quinone metabolism; menaquinone biosynthesis.</text>
</comment>
<dbReference type="GO" id="GO:0004659">
    <property type="term" value="F:prenyltransferase activity"/>
    <property type="evidence" value="ECO:0007669"/>
    <property type="project" value="InterPro"/>
</dbReference>
<dbReference type="HOGENOM" id="CLU_043611_0_1_2"/>
<keyword evidence="5 8" id="KW-0812">Transmembrane</keyword>
<keyword evidence="3" id="KW-0474">Menaquinone biosynthesis</keyword>
<dbReference type="InterPro" id="IPR044878">
    <property type="entry name" value="UbiA_sf"/>
</dbReference>
<feature type="transmembrane region" description="Helical" evidence="8">
    <location>
        <begin position="18"/>
        <end position="36"/>
    </location>
</feature>
<dbReference type="PANTHER" id="PTHR13929:SF0">
    <property type="entry name" value="UBIA PRENYLTRANSFERASE DOMAIN-CONTAINING PROTEIN 1"/>
    <property type="match status" value="1"/>
</dbReference>
<dbReference type="AlphaFoldDB" id="D9Q011"/>
<dbReference type="eggNOG" id="arCOG00480">
    <property type="taxonomic scope" value="Archaea"/>
</dbReference>
<evidence type="ECO:0000313" key="9">
    <source>
        <dbReference type="EMBL" id="ADL18649.1"/>
    </source>
</evidence>
<feature type="transmembrane region" description="Helical" evidence="8">
    <location>
        <begin position="255"/>
        <end position="275"/>
    </location>
</feature>
<keyword evidence="6 8" id="KW-1133">Transmembrane helix</keyword>
<organism evidence="9 10">
    <name type="scientific">Acidilobus saccharovorans (strain DSM 16705 / JCM 18335 / VKM B-2471 / 345-15)</name>
    <dbReference type="NCBI Taxonomy" id="666510"/>
    <lineage>
        <taxon>Archaea</taxon>
        <taxon>Thermoproteota</taxon>
        <taxon>Thermoprotei</taxon>
        <taxon>Acidilobales</taxon>
        <taxon>Acidilobaceae</taxon>
        <taxon>Acidilobus</taxon>
    </lineage>
</organism>
<gene>
    <name evidence="9" type="ordered locus">ASAC_0242</name>
</gene>